<keyword evidence="1" id="KW-0812">Transmembrane</keyword>
<accession>A0ABY9PZC5</accession>
<keyword evidence="3" id="KW-1185">Reference proteome</keyword>
<evidence type="ECO:0000313" key="2">
    <source>
        <dbReference type="EMBL" id="WMT80686.1"/>
    </source>
</evidence>
<evidence type="ECO:0000313" key="3">
    <source>
        <dbReference type="Proteomes" id="UP001235030"/>
    </source>
</evidence>
<dbReference type="EMBL" id="CP101637">
    <property type="protein sequence ID" value="WMT80686.1"/>
    <property type="molecule type" value="Genomic_DNA"/>
</dbReference>
<name>A0ABY9PZC5_9FIRM</name>
<keyword evidence="1" id="KW-0472">Membrane</keyword>
<reference evidence="2 3" key="1">
    <citation type="submission" date="2022-07" db="EMBL/GenBank/DDBJ databases">
        <title>Genome sequence of Terrisporobacter mayombei DSM6539.</title>
        <authorList>
            <person name="Boeer T."/>
            <person name="Bengelsdorf F.R."/>
            <person name="Daniel R."/>
            <person name="Poehlein A."/>
        </authorList>
    </citation>
    <scope>NUCLEOTIDE SEQUENCE [LARGE SCALE GENOMIC DNA]</scope>
    <source>
        <strain evidence="2 3">DSM 6539</strain>
    </source>
</reference>
<gene>
    <name evidence="2" type="ORF">TEMA_10070</name>
</gene>
<evidence type="ECO:0000256" key="1">
    <source>
        <dbReference type="SAM" id="Phobius"/>
    </source>
</evidence>
<sequence>MVRYYTISDFLHLDEQEKLDAIERFLNHVKRNKVIYSRLVLLIALVMKSNGIVYAESFETSLNSSARQIIDMLLVLAKYSFLGLGLKEMMSTMIAGGSFKDATTSGMQYLLTYVLIRLYPSLFNMFSKINF</sequence>
<feature type="transmembrane region" description="Helical" evidence="1">
    <location>
        <begin position="35"/>
        <end position="57"/>
    </location>
</feature>
<organism evidence="2 3">
    <name type="scientific">Terrisporobacter mayombei</name>
    <dbReference type="NCBI Taxonomy" id="1541"/>
    <lineage>
        <taxon>Bacteria</taxon>
        <taxon>Bacillati</taxon>
        <taxon>Bacillota</taxon>
        <taxon>Clostridia</taxon>
        <taxon>Peptostreptococcales</taxon>
        <taxon>Peptostreptococcaceae</taxon>
        <taxon>Terrisporobacter</taxon>
    </lineage>
</organism>
<dbReference type="Proteomes" id="UP001235030">
    <property type="component" value="Chromosome"/>
</dbReference>
<keyword evidence="1" id="KW-1133">Transmembrane helix</keyword>
<dbReference type="RefSeq" id="WP_228104914.1">
    <property type="nucleotide sequence ID" value="NZ_CP101637.1"/>
</dbReference>
<protein>
    <submittedName>
        <fullName evidence="2">Uncharacterized protein</fullName>
    </submittedName>
</protein>
<proteinExistence type="predicted"/>
<feature type="transmembrane region" description="Helical" evidence="1">
    <location>
        <begin position="69"/>
        <end position="86"/>
    </location>
</feature>